<dbReference type="Proteomes" id="UP000887565">
    <property type="component" value="Unplaced"/>
</dbReference>
<proteinExistence type="predicted"/>
<dbReference type="WBParaSite" id="nRc.2.0.1.t30144-RA">
    <property type="protein sequence ID" value="nRc.2.0.1.t30144-RA"/>
    <property type="gene ID" value="nRc.2.0.1.g30144"/>
</dbReference>
<dbReference type="AlphaFoldDB" id="A0A915JVT4"/>
<evidence type="ECO:0000313" key="1">
    <source>
        <dbReference type="Proteomes" id="UP000887565"/>
    </source>
</evidence>
<evidence type="ECO:0000313" key="2">
    <source>
        <dbReference type="WBParaSite" id="nRc.2.0.1.t30144-RA"/>
    </source>
</evidence>
<protein>
    <submittedName>
        <fullName evidence="2">Uncharacterized protein</fullName>
    </submittedName>
</protein>
<accession>A0A915JVT4</accession>
<reference evidence="2" key="1">
    <citation type="submission" date="2022-11" db="UniProtKB">
        <authorList>
            <consortium name="WormBaseParasite"/>
        </authorList>
    </citation>
    <scope>IDENTIFICATION</scope>
</reference>
<organism evidence="1 2">
    <name type="scientific">Romanomermis culicivorax</name>
    <name type="common">Nematode worm</name>
    <dbReference type="NCBI Taxonomy" id="13658"/>
    <lineage>
        <taxon>Eukaryota</taxon>
        <taxon>Metazoa</taxon>
        <taxon>Ecdysozoa</taxon>
        <taxon>Nematoda</taxon>
        <taxon>Enoplea</taxon>
        <taxon>Dorylaimia</taxon>
        <taxon>Mermithida</taxon>
        <taxon>Mermithoidea</taxon>
        <taxon>Mermithidae</taxon>
        <taxon>Romanomermis</taxon>
    </lineage>
</organism>
<sequence>MREEGAQNELQITFSGYLDIIFDTLEGHKRYKDKNLTLITDWLMPKLDRSKIVIVKVFDEFGCVNSFRNGMGIVYGFFEKYSSVNVNDHNKFCVFTSRLPPISLPMPKGHPPAAIMHASPPEDPPTVLKFTQ</sequence>
<name>A0A915JVT4_ROMCU</name>
<keyword evidence="1" id="KW-1185">Reference proteome</keyword>